<keyword evidence="6" id="KW-0256">Endoplasmic reticulum</keyword>
<dbReference type="AlphaFoldDB" id="V4BEL0"/>
<dbReference type="GO" id="GO:0005506">
    <property type="term" value="F:iron ion binding"/>
    <property type="evidence" value="ECO:0007669"/>
    <property type="project" value="InterPro"/>
</dbReference>
<dbReference type="PROSITE" id="PS00086">
    <property type="entry name" value="CYTOCHROME_P450"/>
    <property type="match status" value="1"/>
</dbReference>
<dbReference type="GO" id="GO:0005789">
    <property type="term" value="C:endoplasmic reticulum membrane"/>
    <property type="evidence" value="ECO:0007669"/>
    <property type="project" value="UniProtKB-SubCell"/>
</dbReference>
<comment type="function">
    <text evidence="9">Cytochromes P450 are a group of heme-thiolate monooxygenases. They oxidize a variety of structurally unrelated compounds, including steroids, fatty acids, and xenobiotics.</text>
</comment>
<dbReference type="KEGG" id="lgi:LOTGIDRAFT_223980"/>
<evidence type="ECO:0000256" key="6">
    <source>
        <dbReference type="ARBA" id="ARBA00022848"/>
    </source>
</evidence>
<keyword evidence="8 10" id="KW-0408">Iron</keyword>
<dbReference type="PANTHER" id="PTHR24302">
    <property type="entry name" value="CYTOCHROME P450 FAMILY 3"/>
    <property type="match status" value="1"/>
</dbReference>
<proteinExistence type="inferred from homology"/>
<dbReference type="CDD" id="cd11055">
    <property type="entry name" value="CYP3A-like"/>
    <property type="match status" value="1"/>
</dbReference>
<dbReference type="PRINTS" id="PR00463">
    <property type="entry name" value="EP450I"/>
</dbReference>
<dbReference type="FunFam" id="1.10.630.10:FF:000042">
    <property type="entry name" value="Cytochrome P450"/>
    <property type="match status" value="1"/>
</dbReference>
<comment type="cofactor">
    <cofactor evidence="10">
        <name>heme</name>
        <dbReference type="ChEBI" id="CHEBI:30413"/>
    </cofactor>
</comment>
<dbReference type="CTD" id="20247173"/>
<keyword evidence="14" id="KW-1185">Reference proteome</keyword>
<dbReference type="PANTHER" id="PTHR24302:SF15">
    <property type="entry name" value="FATTY-ACID PEROXYGENASE"/>
    <property type="match status" value="1"/>
</dbReference>
<gene>
    <name evidence="13" type="ORF">LOTGIDRAFT_223980</name>
</gene>
<evidence type="ECO:0000256" key="8">
    <source>
        <dbReference type="ARBA" id="ARBA00023004"/>
    </source>
</evidence>
<accession>V4BEL0</accession>
<organism evidence="13 14">
    <name type="scientific">Lottia gigantea</name>
    <name type="common">Giant owl limpet</name>
    <dbReference type="NCBI Taxonomy" id="225164"/>
    <lineage>
        <taxon>Eukaryota</taxon>
        <taxon>Metazoa</taxon>
        <taxon>Spiralia</taxon>
        <taxon>Lophotrochozoa</taxon>
        <taxon>Mollusca</taxon>
        <taxon>Gastropoda</taxon>
        <taxon>Patellogastropoda</taxon>
        <taxon>Lottioidea</taxon>
        <taxon>Lottiidae</taxon>
        <taxon>Lottia</taxon>
    </lineage>
</organism>
<evidence type="ECO:0000256" key="9">
    <source>
        <dbReference type="ARBA" id="ARBA00043906"/>
    </source>
</evidence>
<feature type="transmembrane region" description="Helical" evidence="12">
    <location>
        <begin position="224"/>
        <end position="245"/>
    </location>
</feature>
<dbReference type="SUPFAM" id="SSF48264">
    <property type="entry name" value="Cytochrome P450"/>
    <property type="match status" value="1"/>
</dbReference>
<keyword evidence="4 10" id="KW-0349">Heme</keyword>
<dbReference type="PRINTS" id="PR00385">
    <property type="entry name" value="P450"/>
</dbReference>
<keyword evidence="7 11" id="KW-0560">Oxidoreductase</keyword>
<dbReference type="STRING" id="225164.V4BEL0"/>
<evidence type="ECO:0000256" key="5">
    <source>
        <dbReference type="ARBA" id="ARBA00022723"/>
    </source>
</evidence>
<comment type="subcellular location">
    <subcellularLocation>
        <location evidence="2">Endoplasmic reticulum membrane</location>
        <topology evidence="2">Peripheral membrane protein</topology>
    </subcellularLocation>
    <subcellularLocation>
        <location evidence="1">Microsome membrane</location>
        <topology evidence="1">Peripheral membrane protein</topology>
    </subcellularLocation>
</comment>
<evidence type="ECO:0000256" key="1">
    <source>
        <dbReference type="ARBA" id="ARBA00004174"/>
    </source>
</evidence>
<keyword evidence="6" id="KW-0492">Microsome</keyword>
<dbReference type="InterPro" id="IPR050705">
    <property type="entry name" value="Cytochrome_P450_3A"/>
</dbReference>
<evidence type="ECO:0000256" key="10">
    <source>
        <dbReference type="PIRSR" id="PIRSR602401-1"/>
    </source>
</evidence>
<dbReference type="Gene3D" id="1.10.630.10">
    <property type="entry name" value="Cytochrome P450"/>
    <property type="match status" value="1"/>
</dbReference>
<dbReference type="InterPro" id="IPR002401">
    <property type="entry name" value="Cyt_P450_E_grp-I"/>
</dbReference>
<dbReference type="HOGENOM" id="CLU_001570_5_2_1"/>
<protein>
    <recommendedName>
        <fullName evidence="15">Cytochrome P450</fullName>
    </recommendedName>
</protein>
<feature type="binding site" description="axial binding residue" evidence="10">
    <location>
        <position position="459"/>
    </location>
    <ligand>
        <name>heme</name>
        <dbReference type="ChEBI" id="CHEBI:30413"/>
    </ligand>
    <ligandPart>
        <name>Fe</name>
        <dbReference type="ChEBI" id="CHEBI:18248"/>
    </ligandPart>
</feature>
<evidence type="ECO:0008006" key="15">
    <source>
        <dbReference type="Google" id="ProtNLM"/>
    </source>
</evidence>
<evidence type="ECO:0000256" key="4">
    <source>
        <dbReference type="ARBA" id="ARBA00022617"/>
    </source>
</evidence>
<dbReference type="EMBL" id="KB199835">
    <property type="protein sequence ID" value="ESP04227.1"/>
    <property type="molecule type" value="Genomic_DNA"/>
</dbReference>
<dbReference type="InterPro" id="IPR017972">
    <property type="entry name" value="Cyt_P450_CS"/>
</dbReference>
<dbReference type="OrthoDB" id="1470350at2759"/>
<keyword evidence="5 10" id="KW-0479">Metal-binding</keyword>
<dbReference type="Pfam" id="PF00067">
    <property type="entry name" value="p450"/>
    <property type="match status" value="1"/>
</dbReference>
<dbReference type="OMA" id="HETHKVE"/>
<keyword evidence="12" id="KW-0472">Membrane</keyword>
<name>V4BEL0_LOTGI</name>
<evidence type="ECO:0000313" key="13">
    <source>
        <dbReference type="EMBL" id="ESP04227.1"/>
    </source>
</evidence>
<dbReference type="GO" id="GO:0008395">
    <property type="term" value="F:steroid hydroxylase activity"/>
    <property type="evidence" value="ECO:0007669"/>
    <property type="project" value="TreeGrafter"/>
</dbReference>
<dbReference type="GeneID" id="20247173"/>
<dbReference type="RefSeq" id="XP_009045037.1">
    <property type="nucleotide sequence ID" value="XM_009046789.1"/>
</dbReference>
<evidence type="ECO:0000256" key="2">
    <source>
        <dbReference type="ARBA" id="ARBA00004406"/>
    </source>
</evidence>
<evidence type="ECO:0000256" key="12">
    <source>
        <dbReference type="SAM" id="Phobius"/>
    </source>
</evidence>
<feature type="transmembrane region" description="Helical" evidence="12">
    <location>
        <begin position="15"/>
        <end position="33"/>
    </location>
</feature>
<keyword evidence="12" id="KW-0812">Transmembrane</keyword>
<evidence type="ECO:0000256" key="11">
    <source>
        <dbReference type="RuleBase" id="RU000461"/>
    </source>
</evidence>
<dbReference type="InterPro" id="IPR036396">
    <property type="entry name" value="Cyt_P450_sf"/>
</dbReference>
<evidence type="ECO:0000256" key="3">
    <source>
        <dbReference type="ARBA" id="ARBA00010617"/>
    </source>
</evidence>
<dbReference type="GO" id="GO:0020037">
    <property type="term" value="F:heme binding"/>
    <property type="evidence" value="ECO:0007669"/>
    <property type="project" value="InterPro"/>
</dbReference>
<dbReference type="GO" id="GO:0016705">
    <property type="term" value="F:oxidoreductase activity, acting on paired donors, with incorporation or reduction of molecular oxygen"/>
    <property type="evidence" value="ECO:0007669"/>
    <property type="project" value="InterPro"/>
</dbReference>
<reference evidence="13 14" key="1">
    <citation type="journal article" date="2013" name="Nature">
        <title>Insights into bilaterian evolution from three spiralian genomes.</title>
        <authorList>
            <person name="Simakov O."/>
            <person name="Marletaz F."/>
            <person name="Cho S.J."/>
            <person name="Edsinger-Gonzales E."/>
            <person name="Havlak P."/>
            <person name="Hellsten U."/>
            <person name="Kuo D.H."/>
            <person name="Larsson T."/>
            <person name="Lv J."/>
            <person name="Arendt D."/>
            <person name="Savage R."/>
            <person name="Osoegawa K."/>
            <person name="de Jong P."/>
            <person name="Grimwood J."/>
            <person name="Chapman J.A."/>
            <person name="Shapiro H."/>
            <person name="Aerts A."/>
            <person name="Otillar R.P."/>
            <person name="Terry A.Y."/>
            <person name="Boore J.L."/>
            <person name="Grigoriev I.V."/>
            <person name="Lindberg D.R."/>
            <person name="Seaver E.C."/>
            <person name="Weisblat D.A."/>
            <person name="Putnam N.H."/>
            <person name="Rokhsar D.S."/>
        </authorList>
    </citation>
    <scope>NUCLEOTIDE SEQUENCE [LARGE SCALE GENOMIC DNA]</scope>
</reference>
<evidence type="ECO:0000256" key="7">
    <source>
        <dbReference type="ARBA" id="ARBA00023002"/>
    </source>
</evidence>
<keyword evidence="11" id="KW-0503">Monooxygenase</keyword>
<keyword evidence="12" id="KW-1133">Transmembrane helix</keyword>
<dbReference type="InterPro" id="IPR001128">
    <property type="entry name" value="Cyt_P450"/>
</dbReference>
<dbReference type="Proteomes" id="UP000030746">
    <property type="component" value="Unassembled WGS sequence"/>
</dbReference>
<sequence length="516" mass="59072">MRRCKMNVYGFISSIPSWVLVLTLAVFLLYMYVVQKYRFFKELGVDGPTPGLLLGNVAQLKQHGGLVHAIRRWKEQYGSVFGIFICRQPRLVISNLDILKDIFIKEFNHFSDREEMLVFNIISKGVFFQRGNNWKRIRSIITPTFSSGKLKLMFPSILDCGHILSRNMVANSIEGTPIDVKNCFGAYTMDVIARTAFGIDVDSQTNPDEPFVHMARKLFTPRKWFGIVYLIISSIPLTIPLFRYLDIGFFPSEPTKFFVRSIQEMIRQRKDNSDSFSKGRADFLQLLIRAEGDESNGDSMKSTDRKTVKKLSSEEIIGQAFLFFIAGYETTGTTLQYVAYILATHPDVQDRVIEEIEHIIGDRDPTYEDINKLSYMELMIQETLRMYPPVVSIGRKASDDVTIKGLKIPKDTAVLVPIYSIHHDPEIFENPDEFIPERFENKNVNPIKFLPFGCGPRVCIGLRLAMVEAKVALVTVLQKVKFVRHEQTVNKVEFEDLGLLVPKNKLIVGVELRQKT</sequence>
<comment type="similarity">
    <text evidence="3 11">Belongs to the cytochrome P450 family.</text>
</comment>
<evidence type="ECO:0000313" key="14">
    <source>
        <dbReference type="Proteomes" id="UP000030746"/>
    </source>
</evidence>